<dbReference type="InterPro" id="IPR006314">
    <property type="entry name" value="Dyp_peroxidase"/>
</dbReference>
<dbReference type="PROSITE" id="PS51404">
    <property type="entry name" value="DYP_PEROXIDASE"/>
    <property type="match status" value="1"/>
</dbReference>
<proteinExistence type="inferred from homology"/>
<comment type="caution">
    <text evidence="9">The sequence shown here is derived from an EMBL/GenBank/DDBJ whole genome shotgun (WGS) entry which is preliminary data.</text>
</comment>
<evidence type="ECO:0000256" key="5">
    <source>
        <dbReference type="ARBA" id="ARBA00023004"/>
    </source>
</evidence>
<dbReference type="Pfam" id="PF04261">
    <property type="entry name" value="Dyp_perox_N"/>
    <property type="match status" value="1"/>
</dbReference>
<dbReference type="InterPro" id="IPR011008">
    <property type="entry name" value="Dimeric_a/b-barrel"/>
</dbReference>
<gene>
    <name evidence="9" type="ORF">GPUN_0017</name>
</gene>
<dbReference type="GO" id="GO:0005829">
    <property type="term" value="C:cytosol"/>
    <property type="evidence" value="ECO:0007669"/>
    <property type="project" value="TreeGrafter"/>
</dbReference>
<dbReference type="SUPFAM" id="SSF54909">
    <property type="entry name" value="Dimeric alpha+beta barrel"/>
    <property type="match status" value="1"/>
</dbReference>
<dbReference type="PANTHER" id="PTHR30521">
    <property type="entry name" value="DEFERROCHELATASE/PEROXIDASE"/>
    <property type="match status" value="1"/>
</dbReference>
<keyword evidence="5" id="KW-0408">Iron</keyword>
<feature type="domain" description="Dyp-type peroxidase N-terminal" evidence="7">
    <location>
        <begin position="42"/>
        <end position="133"/>
    </location>
</feature>
<dbReference type="AlphaFoldDB" id="H5T794"/>
<dbReference type="GO" id="GO:0020037">
    <property type="term" value="F:heme binding"/>
    <property type="evidence" value="ECO:0007669"/>
    <property type="project" value="InterPro"/>
</dbReference>
<comment type="similarity">
    <text evidence="6">Belongs to the DyP-type peroxidase family.</text>
</comment>
<evidence type="ECO:0008006" key="11">
    <source>
        <dbReference type="Google" id="ProtNLM"/>
    </source>
</evidence>
<keyword evidence="4" id="KW-0560">Oxidoreductase</keyword>
<comment type="cofactor">
    <cofactor evidence="1">
        <name>heme b</name>
        <dbReference type="ChEBI" id="CHEBI:60344"/>
    </cofactor>
</comment>
<evidence type="ECO:0000313" key="10">
    <source>
        <dbReference type="Proteomes" id="UP000053586"/>
    </source>
</evidence>
<dbReference type="Pfam" id="PF20628">
    <property type="entry name" value="Dyp_perox_C"/>
    <property type="match status" value="1"/>
</dbReference>
<reference evidence="9 10" key="1">
    <citation type="journal article" date="2012" name="J. Bacteriol.">
        <title>Genome sequence of proteorhodopsin-containing sea ice bacterium Glaciecola punicea ACAM 611T.</title>
        <authorList>
            <person name="Qin Q.-L."/>
            <person name="Xie B.-B."/>
            <person name="Shu Y.-L."/>
            <person name="Rong J.-C."/>
            <person name="Zhao D.-L."/>
            <person name="Zhang X.-Y."/>
            <person name="Chen X.-L."/>
            <person name="Zhou B.-C."/>
            <person name="Zhanga Y.-Z."/>
        </authorList>
    </citation>
    <scope>NUCLEOTIDE SEQUENCE [LARGE SCALE GENOMIC DNA]</scope>
    <source>
        <strain evidence="9 10">ACAM 611</strain>
    </source>
</reference>
<dbReference type="STRING" id="56804.BAE46_03440"/>
<sequence>MTQAQKGVCAEPNLHALYLLFNVVDDDVSSVRLKLAALLDLFEHFNEEHYEAMVSGVIGVGSAFWDDLYPSNRPAQLGPFPDMQCEDRCAPVLPCDLFVQIRADRLDICQALGMEVMQSLKLHTELVEQVQAFRYLDGRNWTGFLIADENPRGRKKFAISLVGNDDEAFADGSYIHIQRYRHDMSKWSKLSDKHQQQVMGKTKQHNMDVMGSGLDSHAFRTKIVGPGGEYPIFLNQSMPYGDMTTQGLYFIACSNHPQAFKNLLHSRIYGDDNGHYDKLLDYSSAETGAAFFAPSIGFIRSQSTLAASETQSNEPEKG</sequence>
<dbReference type="GO" id="GO:0046872">
    <property type="term" value="F:metal ion binding"/>
    <property type="evidence" value="ECO:0007669"/>
    <property type="project" value="UniProtKB-KW"/>
</dbReference>
<keyword evidence="3" id="KW-0479">Metal-binding</keyword>
<evidence type="ECO:0000256" key="4">
    <source>
        <dbReference type="ARBA" id="ARBA00023002"/>
    </source>
</evidence>
<dbReference type="GO" id="GO:0004601">
    <property type="term" value="F:peroxidase activity"/>
    <property type="evidence" value="ECO:0007669"/>
    <property type="project" value="UniProtKB-KW"/>
</dbReference>
<dbReference type="EMBL" id="BAET01000002">
    <property type="protein sequence ID" value="GAB54171.1"/>
    <property type="molecule type" value="Genomic_DNA"/>
</dbReference>
<evidence type="ECO:0000256" key="6">
    <source>
        <dbReference type="ARBA" id="ARBA00025737"/>
    </source>
</evidence>
<keyword evidence="10" id="KW-1185">Reference proteome</keyword>
<evidence type="ECO:0000259" key="7">
    <source>
        <dbReference type="Pfam" id="PF04261"/>
    </source>
</evidence>
<accession>H5T794</accession>
<dbReference type="OrthoDB" id="3251355at2"/>
<dbReference type="eggNOG" id="COG2837">
    <property type="taxonomic scope" value="Bacteria"/>
</dbReference>
<dbReference type="InterPro" id="IPR048328">
    <property type="entry name" value="Dyp_perox_C"/>
</dbReference>
<evidence type="ECO:0000256" key="2">
    <source>
        <dbReference type="ARBA" id="ARBA00022559"/>
    </source>
</evidence>
<feature type="domain" description="Dyp-type peroxidase C-terminal" evidence="8">
    <location>
        <begin position="138"/>
        <end position="296"/>
    </location>
</feature>
<dbReference type="InterPro" id="IPR048327">
    <property type="entry name" value="Dyp_perox_N"/>
</dbReference>
<organism evidence="9 10">
    <name type="scientific">Glaciecola punicea ACAM 611</name>
    <dbReference type="NCBI Taxonomy" id="1121923"/>
    <lineage>
        <taxon>Bacteria</taxon>
        <taxon>Pseudomonadati</taxon>
        <taxon>Pseudomonadota</taxon>
        <taxon>Gammaproteobacteria</taxon>
        <taxon>Alteromonadales</taxon>
        <taxon>Alteromonadaceae</taxon>
        <taxon>Glaciecola</taxon>
    </lineage>
</organism>
<dbReference type="Proteomes" id="UP000053586">
    <property type="component" value="Unassembled WGS sequence"/>
</dbReference>
<reference evidence="9 10" key="2">
    <citation type="journal article" date="2017" name="Antonie Van Leeuwenhoek">
        <title>Rhizobium rhizosphaerae sp. nov., a novel species isolated from rice rhizosphere.</title>
        <authorList>
            <person name="Zhao J.J."/>
            <person name="Zhang J."/>
            <person name="Zhang R.J."/>
            <person name="Zhang C.W."/>
            <person name="Yin H.Q."/>
            <person name="Zhang X.X."/>
        </authorList>
    </citation>
    <scope>NUCLEOTIDE SEQUENCE [LARGE SCALE GENOMIC DNA]</scope>
    <source>
        <strain evidence="9 10">ACAM 611</strain>
    </source>
</reference>
<dbReference type="RefSeq" id="WP_006002142.1">
    <property type="nucleotide sequence ID" value="NZ_BAET01000002.1"/>
</dbReference>
<keyword evidence="2" id="KW-0575">Peroxidase</keyword>
<dbReference type="PANTHER" id="PTHR30521:SF0">
    <property type="entry name" value="DYP-TYPE PEROXIDASE FAMILY PROTEIN"/>
    <property type="match status" value="1"/>
</dbReference>
<dbReference type="NCBIfam" id="TIGR01413">
    <property type="entry name" value="Dyp_perox_fam"/>
    <property type="match status" value="1"/>
</dbReference>
<evidence type="ECO:0000313" key="9">
    <source>
        <dbReference type="EMBL" id="GAB54171.1"/>
    </source>
</evidence>
<protein>
    <recommendedName>
        <fullName evidence="11">Iron-dependent peroxidase</fullName>
    </recommendedName>
</protein>
<evidence type="ECO:0000256" key="3">
    <source>
        <dbReference type="ARBA" id="ARBA00022723"/>
    </source>
</evidence>
<evidence type="ECO:0000256" key="1">
    <source>
        <dbReference type="ARBA" id="ARBA00001970"/>
    </source>
</evidence>
<name>H5T794_9ALTE</name>
<evidence type="ECO:0000259" key="8">
    <source>
        <dbReference type="Pfam" id="PF20628"/>
    </source>
</evidence>